<dbReference type="SUPFAM" id="SSF81383">
    <property type="entry name" value="F-box domain"/>
    <property type="match status" value="1"/>
</dbReference>
<proteinExistence type="predicted"/>
<evidence type="ECO:0000259" key="1">
    <source>
        <dbReference type="Pfam" id="PF25372"/>
    </source>
</evidence>
<dbReference type="Proteomes" id="UP000734854">
    <property type="component" value="Unassembled WGS sequence"/>
</dbReference>
<dbReference type="SUPFAM" id="SSF52047">
    <property type="entry name" value="RNI-like"/>
    <property type="match status" value="1"/>
</dbReference>
<dbReference type="GO" id="GO:0019005">
    <property type="term" value="C:SCF ubiquitin ligase complex"/>
    <property type="evidence" value="ECO:0007669"/>
    <property type="project" value="TreeGrafter"/>
</dbReference>
<name>A0A8J5KW56_ZINOF</name>
<dbReference type="FunFam" id="3.80.10.10:FF:002340">
    <property type="entry name" value="Uncharacterized protein"/>
    <property type="match status" value="1"/>
</dbReference>
<dbReference type="EMBL" id="JACMSC010000013">
    <property type="protein sequence ID" value="KAG6492903.1"/>
    <property type="molecule type" value="Genomic_DNA"/>
</dbReference>
<protein>
    <recommendedName>
        <fullName evidence="1">F-box/LRR-repeat protein 15-like leucin rich repeat domain-containing protein</fullName>
    </recommendedName>
</protein>
<dbReference type="InterPro" id="IPR036047">
    <property type="entry name" value="F-box-like_dom_sf"/>
</dbReference>
<evidence type="ECO:0000313" key="2">
    <source>
        <dbReference type="EMBL" id="KAG6492903.1"/>
    </source>
</evidence>
<dbReference type="CDD" id="cd22159">
    <property type="entry name" value="F-box_AtTIR1-like"/>
    <property type="match status" value="1"/>
</dbReference>
<dbReference type="Pfam" id="PF25372">
    <property type="entry name" value="DUF7885"/>
    <property type="match status" value="1"/>
</dbReference>
<reference evidence="2 3" key="1">
    <citation type="submission" date="2020-08" db="EMBL/GenBank/DDBJ databases">
        <title>Plant Genome Project.</title>
        <authorList>
            <person name="Zhang R.-G."/>
        </authorList>
    </citation>
    <scope>NUCLEOTIDE SEQUENCE [LARGE SCALE GENOMIC DNA]</scope>
    <source>
        <tissue evidence="2">Rhizome</tissue>
    </source>
</reference>
<dbReference type="Gene3D" id="3.80.10.10">
    <property type="entry name" value="Ribonuclease Inhibitor"/>
    <property type="match status" value="1"/>
</dbReference>
<dbReference type="PANTHER" id="PTHR13318">
    <property type="entry name" value="PARTNER OF PAIRED, ISOFORM B-RELATED"/>
    <property type="match status" value="1"/>
</dbReference>
<evidence type="ECO:0000313" key="3">
    <source>
        <dbReference type="Proteomes" id="UP000734854"/>
    </source>
</evidence>
<keyword evidence="3" id="KW-1185">Reference proteome</keyword>
<accession>A0A8J5KW56</accession>
<organism evidence="2 3">
    <name type="scientific">Zingiber officinale</name>
    <name type="common">Ginger</name>
    <name type="synonym">Amomum zingiber</name>
    <dbReference type="NCBI Taxonomy" id="94328"/>
    <lineage>
        <taxon>Eukaryota</taxon>
        <taxon>Viridiplantae</taxon>
        <taxon>Streptophyta</taxon>
        <taxon>Embryophyta</taxon>
        <taxon>Tracheophyta</taxon>
        <taxon>Spermatophyta</taxon>
        <taxon>Magnoliopsida</taxon>
        <taxon>Liliopsida</taxon>
        <taxon>Zingiberales</taxon>
        <taxon>Zingiberaceae</taxon>
        <taxon>Zingiber</taxon>
    </lineage>
</organism>
<gene>
    <name evidence="2" type="ORF">ZIOFF_047873</name>
</gene>
<sequence length="517" mass="57545">MLISLLVSKNKGAKHDAAEKHRLAAAGEPWMRRRRRRLRSWFAADKTVKHAVPEMQLDGQISTLKPPQVGDAPDPTEILSDEILLRVLAALPDSVRLSVSLVCRRWLRLAGRLRRSLTVLDWSFLHRRRLPLRFPNLDDLDLVPASFATPSDADAGVVLSKGAVSFSVDAGADPPVGECRFLEPDVIDRGLVIVASDCPGLRKLSLVALASEVGVRAVAEACDILQELELHRCSDLALRPISAFKNLQILRIVGAVEGFYSGPGVADIGLTMLAHGCKRLVKLELAGCEGSYDGISAVGQCCEMLEELTISNHRMDAGWIAALSFCENLKKLRLQSCRRIDADPGPLEHLGRCPSIQTLQMEQCQLRDKRSLEALFRVCEAVREVMFENCWGLDDDMFSLSSICRIVELVVQVLRLKEWWLGTRVWLDKIRYVRSLSLEGCSLLTTKGFESVVLSWIDLKRLEVISCNNIKDDEVSPTLTNLFSTLKEFKWRPDSKSVLAMGLSGTDMGKKGGRFFK</sequence>
<dbReference type="Gene3D" id="1.20.1280.50">
    <property type="match status" value="1"/>
</dbReference>
<dbReference type="InterPro" id="IPR032675">
    <property type="entry name" value="LRR_dom_sf"/>
</dbReference>
<dbReference type="InterPro" id="IPR057207">
    <property type="entry name" value="FBXL15_LRR"/>
</dbReference>
<comment type="caution">
    <text evidence="2">The sequence shown here is derived from an EMBL/GenBank/DDBJ whole genome shotgun (WGS) entry which is preliminary data.</text>
</comment>
<dbReference type="GO" id="GO:0031146">
    <property type="term" value="P:SCF-dependent proteasomal ubiquitin-dependent protein catabolic process"/>
    <property type="evidence" value="ECO:0007669"/>
    <property type="project" value="TreeGrafter"/>
</dbReference>
<dbReference type="AlphaFoldDB" id="A0A8J5KW56"/>
<feature type="domain" description="F-box/LRR-repeat protein 15-like leucin rich repeat" evidence="1">
    <location>
        <begin position="235"/>
        <end position="378"/>
    </location>
</feature>
<dbReference type="PANTHER" id="PTHR13318:SF74">
    <property type="entry name" value="OS02G0658500 PROTEIN"/>
    <property type="match status" value="1"/>
</dbReference>